<name>A0A3R9P6Z1_9BACI</name>
<dbReference type="EMBL" id="RBVX01000022">
    <property type="protein sequence ID" value="RSL31613.1"/>
    <property type="molecule type" value="Genomic_DNA"/>
</dbReference>
<feature type="region of interest" description="Disordered" evidence="1">
    <location>
        <begin position="114"/>
        <end position="135"/>
    </location>
</feature>
<proteinExistence type="predicted"/>
<dbReference type="AlphaFoldDB" id="A0A3R9P6Z1"/>
<evidence type="ECO:0000259" key="2">
    <source>
        <dbReference type="Pfam" id="PF01926"/>
    </source>
</evidence>
<sequence length="421" mass="46804">MGNEGGSMNSEKTWFQEPLRLMRDKLLPKLPGPVKKQVEGEINRLEDIFLDYRSPRFAIVGRRGSGKSTFINGVFQSPVADIGSVKAQTGRGQWHSFHKTDDDTAAMDILDTRGLGEGTTPEELTDEKNSLSEGKNSLKTKCPDVFLFFVKAKEVDARIKEDIKQLQELRSFVEEVHSYIPPVIGVVTQVDELDPIYDTDPPFEKEKHQNINYAVSHLEEKLQDEIDGVIQVLPVCAYMAFKENEIVYDRRWNMEEVLHYLLNHLPGSTWLQWAKITQAQAIQKSIAKSIGKSASTINGGFGAQPIPIADMPIITGVQISMITSIAYISGRDLNRKSIMEFIGALGVNVGAAYAFRQAARSLSKVAFPGIGHVVSGTVASIATWSLCKAAIAYFIDRQTAEQAKKIFENTKNDEESPLDSH</sequence>
<feature type="domain" description="G" evidence="2">
    <location>
        <begin position="57"/>
        <end position="169"/>
    </location>
</feature>
<dbReference type="Pfam" id="PF01926">
    <property type="entry name" value="MMR_HSR1"/>
    <property type="match status" value="1"/>
</dbReference>
<protein>
    <recommendedName>
        <fullName evidence="2">G domain-containing protein</fullName>
    </recommendedName>
</protein>
<organism evidence="3 4">
    <name type="scientific">Salibacterium salarium</name>
    <dbReference type="NCBI Taxonomy" id="284579"/>
    <lineage>
        <taxon>Bacteria</taxon>
        <taxon>Bacillati</taxon>
        <taxon>Bacillota</taxon>
        <taxon>Bacilli</taxon>
        <taxon>Bacillales</taxon>
        <taxon>Bacillaceae</taxon>
    </lineage>
</organism>
<dbReference type="Gene3D" id="3.40.50.300">
    <property type="entry name" value="P-loop containing nucleotide triphosphate hydrolases"/>
    <property type="match status" value="1"/>
</dbReference>
<comment type="caution">
    <text evidence="3">The sequence shown here is derived from an EMBL/GenBank/DDBJ whole genome shotgun (WGS) entry which is preliminary data.</text>
</comment>
<dbReference type="Proteomes" id="UP000275076">
    <property type="component" value="Unassembled WGS sequence"/>
</dbReference>
<dbReference type="OrthoDB" id="9255830at2"/>
<keyword evidence="4" id="KW-1185">Reference proteome</keyword>
<gene>
    <name evidence="3" type="ORF">D7Z54_19395</name>
</gene>
<dbReference type="InterPro" id="IPR027417">
    <property type="entry name" value="P-loop_NTPase"/>
</dbReference>
<reference evidence="3 4" key="1">
    <citation type="submission" date="2018-10" db="EMBL/GenBank/DDBJ databases">
        <title>Draft genome sequence of Bacillus salarius IM0101, isolated from a hypersaline soil in Inner Mongolia, China.</title>
        <authorList>
            <person name="Yamprayoonswat W."/>
            <person name="Boonvisut S."/>
            <person name="Jumpathong W."/>
            <person name="Sittihan S."/>
            <person name="Ruangsuj P."/>
            <person name="Wanthongcharoen S."/>
            <person name="Thongpramul N."/>
            <person name="Pimmason S."/>
            <person name="Yu B."/>
            <person name="Yasawong M."/>
        </authorList>
    </citation>
    <scope>NUCLEOTIDE SEQUENCE [LARGE SCALE GENOMIC DNA]</scope>
    <source>
        <strain evidence="3 4">IM0101</strain>
    </source>
</reference>
<evidence type="ECO:0000256" key="1">
    <source>
        <dbReference type="SAM" id="MobiDB-lite"/>
    </source>
</evidence>
<dbReference type="InterPro" id="IPR006073">
    <property type="entry name" value="GTP-bd"/>
</dbReference>
<dbReference type="SUPFAM" id="SSF52540">
    <property type="entry name" value="P-loop containing nucleoside triphosphate hydrolases"/>
    <property type="match status" value="1"/>
</dbReference>
<evidence type="ECO:0000313" key="3">
    <source>
        <dbReference type="EMBL" id="RSL31613.1"/>
    </source>
</evidence>
<accession>A0A3R9P6Z1</accession>
<dbReference type="GO" id="GO:0005525">
    <property type="term" value="F:GTP binding"/>
    <property type="evidence" value="ECO:0007669"/>
    <property type="project" value="InterPro"/>
</dbReference>
<evidence type="ECO:0000313" key="4">
    <source>
        <dbReference type="Proteomes" id="UP000275076"/>
    </source>
</evidence>